<name>A0A382MQW7_9ZZZZ</name>
<reference evidence="1" key="1">
    <citation type="submission" date="2018-05" db="EMBL/GenBank/DDBJ databases">
        <authorList>
            <person name="Lanie J.A."/>
            <person name="Ng W.-L."/>
            <person name="Kazmierczak K.M."/>
            <person name="Andrzejewski T.M."/>
            <person name="Davidsen T.M."/>
            <person name="Wayne K.J."/>
            <person name="Tettelin H."/>
            <person name="Glass J.I."/>
            <person name="Rusch D."/>
            <person name="Podicherti R."/>
            <person name="Tsui H.-C.T."/>
            <person name="Winkler M.E."/>
        </authorList>
    </citation>
    <scope>NUCLEOTIDE SEQUENCE</scope>
</reference>
<accession>A0A382MQW7</accession>
<protein>
    <submittedName>
        <fullName evidence="1">Uncharacterized protein</fullName>
    </submittedName>
</protein>
<evidence type="ECO:0000313" key="1">
    <source>
        <dbReference type="EMBL" id="SVC51126.1"/>
    </source>
</evidence>
<dbReference type="EMBL" id="UINC01095217">
    <property type="protein sequence ID" value="SVC51126.1"/>
    <property type="molecule type" value="Genomic_DNA"/>
</dbReference>
<feature type="non-terminal residue" evidence="1">
    <location>
        <position position="1"/>
    </location>
</feature>
<organism evidence="1">
    <name type="scientific">marine metagenome</name>
    <dbReference type="NCBI Taxonomy" id="408172"/>
    <lineage>
        <taxon>unclassified sequences</taxon>
        <taxon>metagenomes</taxon>
        <taxon>ecological metagenomes</taxon>
    </lineage>
</organism>
<gene>
    <name evidence="1" type="ORF">METZ01_LOCUS303980</name>
</gene>
<feature type="non-terminal residue" evidence="1">
    <location>
        <position position="380"/>
    </location>
</feature>
<proteinExistence type="predicted"/>
<dbReference type="AlphaFoldDB" id="A0A382MQW7"/>
<sequence>KVAKYEKLPRFVEPTSFHTDIEDGTSQPVIHHSMNRDNTYYSTLVDSSTNGYGMILGSTRPIYIDEDNGWFFVFRQWAGENTTHGQLGAAYSENGMDWTNYNYLNVGFDWPPSNRQARYPSALGNPDYPYAFWNEYTTLSGSYGGRPFYTYDEFGWDGGSFAAPIDVDLQWGGTTDQWVGSPGTSFDGDNAIVNVAYNDWTRNNYFMFHSEAYDDGYLVFGEEFIIIDEPAYLEPGDASGSYNSSPAVSMTPDGFGAVGLVGLFAGGLDDNSSVTNNHTFLFKMTEDHGASWHGPSNSEPPYYNDDVYFIPDNVFEHMQNTYFTDYYDPCADTTSALTSWWSYYEFDMKLDSEGNPHITMEILPCNDSFCYYFSGDYSEV</sequence>